<dbReference type="SUPFAM" id="SSF55785">
    <property type="entry name" value="PYP-like sensor domain (PAS domain)"/>
    <property type="match status" value="1"/>
</dbReference>
<dbReference type="NCBIfam" id="TIGR00229">
    <property type="entry name" value="sensory_box"/>
    <property type="match status" value="1"/>
</dbReference>
<keyword evidence="12" id="KW-1185">Reference proteome</keyword>
<evidence type="ECO:0000256" key="6">
    <source>
        <dbReference type="ARBA" id="ARBA00023012"/>
    </source>
</evidence>
<gene>
    <name evidence="11" type="ORF">L336_0839</name>
</gene>
<organism evidence="11 12">
    <name type="scientific">Candidatus Saccharimonas aalborgensis</name>
    <dbReference type="NCBI Taxonomy" id="1332188"/>
    <lineage>
        <taxon>Bacteria</taxon>
        <taxon>Candidatus Saccharimonadota</taxon>
        <taxon>Candidatus Saccharimonadia</taxon>
        <taxon>Candidatus Saccharimonadales</taxon>
        <taxon>Candidatus Saccharimonadaceae</taxon>
        <taxon>Candidatus Saccharimonas</taxon>
    </lineage>
</organism>
<dbReference type="GO" id="GO:0004721">
    <property type="term" value="F:phosphoprotein phosphatase activity"/>
    <property type="evidence" value="ECO:0007669"/>
    <property type="project" value="TreeGrafter"/>
</dbReference>
<dbReference type="SUPFAM" id="SSF55874">
    <property type="entry name" value="ATPase domain of HSP90 chaperone/DNA topoisomerase II/histidine kinase"/>
    <property type="match status" value="1"/>
</dbReference>
<reference evidence="11 12" key="1">
    <citation type="journal article" date="2013" name="Nat. Biotechnol.">
        <title>Genome sequences of rare, uncultured bacteria obtained by differential coverage binning of multiple metagenomes.</title>
        <authorList>
            <person name="Albertsen M."/>
            <person name="Hugenholtz P."/>
            <person name="Skarshewski A."/>
            <person name="Nielsen K.L."/>
            <person name="Tyson G.W."/>
            <person name="Nielsen P.H."/>
        </authorList>
    </citation>
    <scope>NUCLEOTIDE SEQUENCE [LARGE SCALE GENOMIC DNA]</scope>
    <source>
        <strain evidence="11">TM71</strain>
    </source>
</reference>
<name>R4PZ61_9BACT</name>
<feature type="transmembrane region" description="Helical" evidence="8">
    <location>
        <begin position="86"/>
        <end position="116"/>
    </location>
</feature>
<dbReference type="InterPro" id="IPR036097">
    <property type="entry name" value="HisK_dim/P_sf"/>
</dbReference>
<dbReference type="InterPro" id="IPR005467">
    <property type="entry name" value="His_kinase_dom"/>
</dbReference>
<dbReference type="AlphaFoldDB" id="R4PZ61"/>
<evidence type="ECO:0000256" key="8">
    <source>
        <dbReference type="SAM" id="Phobius"/>
    </source>
</evidence>
<dbReference type="Pfam" id="PF02518">
    <property type="entry name" value="HATPase_c"/>
    <property type="match status" value="1"/>
</dbReference>
<dbReference type="PRINTS" id="PR00344">
    <property type="entry name" value="BCTRLSENSOR"/>
</dbReference>
<evidence type="ECO:0000313" key="12">
    <source>
        <dbReference type="Proteomes" id="UP000013893"/>
    </source>
</evidence>
<dbReference type="CDD" id="cd16922">
    <property type="entry name" value="HATPase_EvgS-ArcB-TorS-like"/>
    <property type="match status" value="1"/>
</dbReference>
<proteinExistence type="predicted"/>
<dbReference type="Pfam" id="PF00512">
    <property type="entry name" value="HisKA"/>
    <property type="match status" value="1"/>
</dbReference>
<dbReference type="Pfam" id="PF00989">
    <property type="entry name" value="PAS"/>
    <property type="match status" value="1"/>
</dbReference>
<keyword evidence="8" id="KW-1133">Transmembrane helix</keyword>
<dbReference type="GO" id="GO:0016036">
    <property type="term" value="P:cellular response to phosphate starvation"/>
    <property type="evidence" value="ECO:0007669"/>
    <property type="project" value="TreeGrafter"/>
</dbReference>
<evidence type="ECO:0000256" key="3">
    <source>
        <dbReference type="ARBA" id="ARBA00022553"/>
    </source>
</evidence>
<dbReference type="PANTHER" id="PTHR45453">
    <property type="entry name" value="PHOSPHATE REGULON SENSOR PROTEIN PHOR"/>
    <property type="match status" value="1"/>
</dbReference>
<evidence type="ECO:0000256" key="1">
    <source>
        <dbReference type="ARBA" id="ARBA00000085"/>
    </source>
</evidence>
<feature type="domain" description="Histidine kinase" evidence="9">
    <location>
        <begin position="305"/>
        <end position="538"/>
    </location>
</feature>
<dbReference type="InterPro" id="IPR035965">
    <property type="entry name" value="PAS-like_dom_sf"/>
</dbReference>
<feature type="transmembrane region" description="Helical" evidence="8">
    <location>
        <begin position="28"/>
        <end position="49"/>
    </location>
</feature>
<keyword evidence="3" id="KW-0597">Phosphoprotein</keyword>
<dbReference type="InterPro" id="IPR000014">
    <property type="entry name" value="PAS"/>
</dbReference>
<dbReference type="GO" id="GO:0000155">
    <property type="term" value="F:phosphorelay sensor kinase activity"/>
    <property type="evidence" value="ECO:0007669"/>
    <property type="project" value="InterPro"/>
</dbReference>
<evidence type="ECO:0000259" key="9">
    <source>
        <dbReference type="PROSITE" id="PS50109"/>
    </source>
</evidence>
<dbReference type="HOGENOM" id="CLU_427418_0_0_0"/>
<evidence type="ECO:0000259" key="10">
    <source>
        <dbReference type="PROSITE" id="PS50112"/>
    </source>
</evidence>
<accession>R4PZ61</accession>
<feature type="transmembrane region" description="Helical" evidence="8">
    <location>
        <begin position="128"/>
        <end position="147"/>
    </location>
</feature>
<dbReference type="Gene3D" id="1.10.287.130">
    <property type="match status" value="1"/>
</dbReference>
<dbReference type="OrthoDB" id="9777816at2"/>
<dbReference type="CDD" id="cd00130">
    <property type="entry name" value="PAS"/>
    <property type="match status" value="1"/>
</dbReference>
<sequence>MLVAAAVLGLYAWSFFSGVKQPNNTLLVADYAAIVAAATLISSFIAYEWTPHRFIGLSSRLIYGLLLVTIGCLMAGTGGISSPFIALWMAASVFAGVFGKQGIIMLFIVVNAILFWQYSSNTLTTNSLMLALLAGDLPLAVGMLIWGHQGDNDDEETSEDKSYHELATQLSQVSGKSEVVINAIADGVIALDSKGSVELINPAAQQLIGWGKQDALGLSYKSVLKLVDGKNQEPDVMNDPITKALNENKQATSSVLSLVTSSGKTTLISIVVSPVGQAGSGVIIVFRDISGEKAEERQQAEFISTASHEMRTPVASIEGYLGLALNPNTATIDDKARDFITKAHASAQHLGRLFQDLLDVTKADDARLKNNPKVVDVVPFVHDIFEGLESKAKEKNLHFIYKPLPEDNVTKEKLNGRRLSPVFYVNVDNDHLREVMSNLIENAIKYTPSGDVVVDVNGDDNHIVMSIADTGLGIPREDQAHLFQKFYRVDNTDTREIGGTGLGLYLCRRLTETMGGRIWLESEYKKGSTFYVELPRINHEDAMRLIEQASIEAENAAAATTTTPISTSTTTLAVPPSLPAIPDISTPSQSAPVGVVTAPPTTPLLAPAPLMAPASQPLVPGRTYAAPNIPLSTIEANPSAFISHHGATRVSPQAEIKR</sequence>
<evidence type="ECO:0000256" key="2">
    <source>
        <dbReference type="ARBA" id="ARBA00012438"/>
    </source>
</evidence>
<dbReference type="Gene3D" id="3.30.450.20">
    <property type="entry name" value="PAS domain"/>
    <property type="match status" value="1"/>
</dbReference>
<dbReference type="EMBL" id="CP005957">
    <property type="protein sequence ID" value="AGL62541.1"/>
    <property type="molecule type" value="Genomic_DNA"/>
</dbReference>
<dbReference type="SMART" id="SM00091">
    <property type="entry name" value="PAS"/>
    <property type="match status" value="1"/>
</dbReference>
<feature type="domain" description="PAS" evidence="10">
    <location>
        <begin position="180"/>
        <end position="248"/>
    </location>
</feature>
<evidence type="ECO:0000313" key="11">
    <source>
        <dbReference type="EMBL" id="AGL62541.1"/>
    </source>
</evidence>
<comment type="catalytic activity">
    <reaction evidence="1">
        <text>ATP + protein L-histidine = ADP + protein N-phospho-L-histidine.</text>
        <dbReference type="EC" id="2.7.13.3"/>
    </reaction>
</comment>
<dbReference type="KEGG" id="saal:L336_0839"/>
<dbReference type="InterPro" id="IPR004358">
    <property type="entry name" value="Sig_transdc_His_kin-like_C"/>
</dbReference>
<evidence type="ECO:0000256" key="7">
    <source>
        <dbReference type="ARBA" id="ARBA00023136"/>
    </source>
</evidence>
<dbReference type="FunFam" id="3.30.565.10:FF:000006">
    <property type="entry name" value="Sensor histidine kinase WalK"/>
    <property type="match status" value="1"/>
</dbReference>
<keyword evidence="4" id="KW-0808">Transferase</keyword>
<dbReference type="InterPro" id="IPR003661">
    <property type="entry name" value="HisK_dim/P_dom"/>
</dbReference>
<dbReference type="GO" id="GO:0005886">
    <property type="term" value="C:plasma membrane"/>
    <property type="evidence" value="ECO:0007669"/>
    <property type="project" value="TreeGrafter"/>
</dbReference>
<dbReference type="InterPro" id="IPR036890">
    <property type="entry name" value="HATPase_C_sf"/>
</dbReference>
<feature type="transmembrane region" description="Helical" evidence="8">
    <location>
        <begin position="61"/>
        <end position="80"/>
    </location>
</feature>
<dbReference type="InterPro" id="IPR050351">
    <property type="entry name" value="BphY/WalK/GraS-like"/>
</dbReference>
<keyword evidence="7 8" id="KW-0472">Membrane</keyword>
<dbReference type="EC" id="2.7.13.3" evidence="2"/>
<evidence type="ECO:0000256" key="5">
    <source>
        <dbReference type="ARBA" id="ARBA00022777"/>
    </source>
</evidence>
<dbReference type="GO" id="GO:0006355">
    <property type="term" value="P:regulation of DNA-templated transcription"/>
    <property type="evidence" value="ECO:0007669"/>
    <property type="project" value="InterPro"/>
</dbReference>
<dbReference type="STRING" id="1332188.L336_0839"/>
<dbReference type="SMART" id="SM00388">
    <property type="entry name" value="HisKA"/>
    <property type="match status" value="1"/>
</dbReference>
<dbReference type="Proteomes" id="UP000013893">
    <property type="component" value="Chromosome"/>
</dbReference>
<protein>
    <recommendedName>
        <fullName evidence="2">histidine kinase</fullName>
        <ecNumber evidence="2">2.7.13.3</ecNumber>
    </recommendedName>
</protein>
<dbReference type="InterPro" id="IPR003594">
    <property type="entry name" value="HATPase_dom"/>
</dbReference>
<evidence type="ECO:0000256" key="4">
    <source>
        <dbReference type="ARBA" id="ARBA00022679"/>
    </source>
</evidence>
<dbReference type="PATRIC" id="fig|1332188.3.peg.833"/>
<dbReference type="InterPro" id="IPR013767">
    <property type="entry name" value="PAS_fold"/>
</dbReference>
<dbReference type="CDD" id="cd00082">
    <property type="entry name" value="HisKA"/>
    <property type="match status" value="1"/>
</dbReference>
<dbReference type="SUPFAM" id="SSF47384">
    <property type="entry name" value="Homodimeric domain of signal transducing histidine kinase"/>
    <property type="match status" value="1"/>
</dbReference>
<dbReference type="PANTHER" id="PTHR45453:SF1">
    <property type="entry name" value="PHOSPHATE REGULON SENSOR PROTEIN PHOR"/>
    <property type="match status" value="1"/>
</dbReference>
<dbReference type="SMART" id="SM00387">
    <property type="entry name" value="HATPase_c"/>
    <property type="match status" value="1"/>
</dbReference>
<dbReference type="RefSeq" id="WP_015641991.1">
    <property type="nucleotide sequence ID" value="NC_021219.1"/>
</dbReference>
<keyword evidence="8" id="KW-0812">Transmembrane</keyword>
<dbReference type="PROSITE" id="PS50112">
    <property type="entry name" value="PAS"/>
    <property type="match status" value="1"/>
</dbReference>
<dbReference type="PROSITE" id="PS50109">
    <property type="entry name" value="HIS_KIN"/>
    <property type="match status" value="1"/>
</dbReference>
<dbReference type="Gene3D" id="3.30.565.10">
    <property type="entry name" value="Histidine kinase-like ATPase, C-terminal domain"/>
    <property type="match status" value="1"/>
</dbReference>
<keyword evidence="6" id="KW-0902">Two-component regulatory system</keyword>
<keyword evidence="5" id="KW-0418">Kinase</keyword>